<evidence type="ECO:0000313" key="9">
    <source>
        <dbReference type="Proteomes" id="UP000199236"/>
    </source>
</evidence>
<dbReference type="Pfam" id="PF00015">
    <property type="entry name" value="MCPsignal"/>
    <property type="match status" value="1"/>
</dbReference>
<comment type="similarity">
    <text evidence="2">Belongs to the methyl-accepting chemotaxis (MCP) protein family.</text>
</comment>
<name>A0A1I5ELI1_9HYPH</name>
<gene>
    <name evidence="8" type="ORF">SAMN04488056_103224</name>
</gene>
<dbReference type="GO" id="GO:0007165">
    <property type="term" value="P:signal transduction"/>
    <property type="evidence" value="ECO:0007669"/>
    <property type="project" value="UniProtKB-KW"/>
</dbReference>
<dbReference type="SMART" id="SM00283">
    <property type="entry name" value="MA"/>
    <property type="match status" value="1"/>
</dbReference>
<dbReference type="PROSITE" id="PS50111">
    <property type="entry name" value="CHEMOTAXIS_TRANSDUC_2"/>
    <property type="match status" value="1"/>
</dbReference>
<sequence length="551" mass="59184">MLNNFSLTFKSLLFFGLLAMVGVAVGLVSYIKSDSARQAVAERSVMESQVSSMEGLKLDIQNQAIALKSFLLTGDLDWSDTVKKDYSEISGHFDEMAAGQQIADVKKEWLSWYNSFAGKQLTMMRNPMTVELARAIEVSGQSNEQLKAVMAQIDTHISGLQSQMDQLTAEQNAELRSVTSAALIGLVVMILAAIGLAILNNAIISRPLKKMVNVTGALADGDLSVDIDNSRGDEIGKMYQALSVFQVNLKRSKELELDAEEQRKQAEVKRKEEMRRLADEFDNVVGSIVAKQAELCGQMEQNSSHLANKAGQTVERSVAVSASTQQANANVQAVASATEELSASIQEISGQVTSAARLANEANHEVELTSQSVADLQRVLQEVGSVTRLINDIAEQTNLLALNATIEAARAGEAGKGFAVVAAEVKDLANQTAKATEEIDRQLTNMENAANSSISATETVANKVLEITEQTTAMAAATDQQSAATSEIAQNVNEAATGTNHVSQDIETVSGIAQETGDLATSVQNMIADMNNQTRELQDKADKFIKHVLAA</sequence>
<proteinExistence type="inferred from homology"/>
<dbReference type="SMART" id="SM00304">
    <property type="entry name" value="HAMP"/>
    <property type="match status" value="2"/>
</dbReference>
<evidence type="ECO:0000256" key="4">
    <source>
        <dbReference type="SAM" id="Coils"/>
    </source>
</evidence>
<dbReference type="PANTHER" id="PTHR32089:SF112">
    <property type="entry name" value="LYSOZYME-LIKE PROTEIN-RELATED"/>
    <property type="match status" value="1"/>
</dbReference>
<evidence type="ECO:0000256" key="1">
    <source>
        <dbReference type="ARBA" id="ARBA00023224"/>
    </source>
</evidence>
<evidence type="ECO:0000259" key="7">
    <source>
        <dbReference type="PROSITE" id="PS50885"/>
    </source>
</evidence>
<feature type="coiled-coil region" evidence="4">
    <location>
        <begin position="249"/>
        <end position="277"/>
    </location>
</feature>
<dbReference type="PROSITE" id="PS50885">
    <property type="entry name" value="HAMP"/>
    <property type="match status" value="1"/>
</dbReference>
<evidence type="ECO:0000256" key="2">
    <source>
        <dbReference type="ARBA" id="ARBA00029447"/>
    </source>
</evidence>
<dbReference type="Gene3D" id="1.10.287.950">
    <property type="entry name" value="Methyl-accepting chemotaxis protein"/>
    <property type="match status" value="1"/>
</dbReference>
<evidence type="ECO:0000259" key="6">
    <source>
        <dbReference type="PROSITE" id="PS50111"/>
    </source>
</evidence>
<organism evidence="8 9">
    <name type="scientific">Cohaesibacter marisflavi</name>
    <dbReference type="NCBI Taxonomy" id="655353"/>
    <lineage>
        <taxon>Bacteria</taxon>
        <taxon>Pseudomonadati</taxon>
        <taxon>Pseudomonadota</taxon>
        <taxon>Alphaproteobacteria</taxon>
        <taxon>Hyphomicrobiales</taxon>
        <taxon>Cohaesibacteraceae</taxon>
    </lineage>
</organism>
<evidence type="ECO:0000313" key="8">
    <source>
        <dbReference type="EMBL" id="SFO11921.1"/>
    </source>
</evidence>
<dbReference type="Pfam" id="PF00672">
    <property type="entry name" value="HAMP"/>
    <property type="match status" value="1"/>
</dbReference>
<feature type="domain" description="Methyl-accepting transducer" evidence="6">
    <location>
        <begin position="302"/>
        <end position="524"/>
    </location>
</feature>
<dbReference type="SUPFAM" id="SSF58104">
    <property type="entry name" value="Methyl-accepting chemotaxis protein (MCP) signaling domain"/>
    <property type="match status" value="1"/>
</dbReference>
<dbReference type="PANTHER" id="PTHR32089">
    <property type="entry name" value="METHYL-ACCEPTING CHEMOTAXIS PROTEIN MCPB"/>
    <property type="match status" value="1"/>
</dbReference>
<keyword evidence="4" id="KW-0175">Coiled coil</keyword>
<dbReference type="InterPro" id="IPR004089">
    <property type="entry name" value="MCPsignal_dom"/>
</dbReference>
<feature type="transmembrane region" description="Helical" evidence="5">
    <location>
        <begin position="12"/>
        <end position="31"/>
    </location>
</feature>
<dbReference type="GO" id="GO:0016020">
    <property type="term" value="C:membrane"/>
    <property type="evidence" value="ECO:0007669"/>
    <property type="project" value="InterPro"/>
</dbReference>
<dbReference type="Gene3D" id="6.10.340.10">
    <property type="match status" value="1"/>
</dbReference>
<dbReference type="GO" id="GO:0006935">
    <property type="term" value="P:chemotaxis"/>
    <property type="evidence" value="ECO:0007669"/>
    <property type="project" value="InterPro"/>
</dbReference>
<keyword evidence="5" id="KW-1133">Transmembrane helix</keyword>
<dbReference type="STRING" id="655353.SAMN04488056_103224"/>
<dbReference type="InterPro" id="IPR003660">
    <property type="entry name" value="HAMP_dom"/>
</dbReference>
<keyword evidence="9" id="KW-1185">Reference proteome</keyword>
<protein>
    <submittedName>
        <fullName evidence="8">Methyl-accepting chemotaxis protein</fullName>
    </submittedName>
</protein>
<evidence type="ECO:0000256" key="5">
    <source>
        <dbReference type="SAM" id="Phobius"/>
    </source>
</evidence>
<feature type="transmembrane region" description="Helical" evidence="5">
    <location>
        <begin position="181"/>
        <end position="203"/>
    </location>
</feature>
<dbReference type="AlphaFoldDB" id="A0A1I5ELI1"/>
<dbReference type="Proteomes" id="UP000199236">
    <property type="component" value="Unassembled WGS sequence"/>
</dbReference>
<dbReference type="EMBL" id="FOVR01000003">
    <property type="protein sequence ID" value="SFO11921.1"/>
    <property type="molecule type" value="Genomic_DNA"/>
</dbReference>
<keyword evidence="5" id="KW-0472">Membrane</keyword>
<dbReference type="PRINTS" id="PR00260">
    <property type="entry name" value="CHEMTRNSDUCR"/>
</dbReference>
<dbReference type="InterPro" id="IPR004090">
    <property type="entry name" value="Chemotax_Me-accpt_rcpt"/>
</dbReference>
<dbReference type="CDD" id="cd06225">
    <property type="entry name" value="HAMP"/>
    <property type="match status" value="1"/>
</dbReference>
<feature type="domain" description="HAMP" evidence="7">
    <location>
        <begin position="202"/>
        <end position="254"/>
    </location>
</feature>
<dbReference type="RefSeq" id="WP_090070842.1">
    <property type="nucleotide sequence ID" value="NZ_FOVR01000003.1"/>
</dbReference>
<reference evidence="8 9" key="1">
    <citation type="submission" date="2016-10" db="EMBL/GenBank/DDBJ databases">
        <authorList>
            <person name="de Groot N.N."/>
        </authorList>
    </citation>
    <scope>NUCLEOTIDE SEQUENCE [LARGE SCALE GENOMIC DNA]</scope>
    <source>
        <strain evidence="8 9">CGMCC 1.9157</strain>
    </source>
</reference>
<dbReference type="OrthoDB" id="8482111at2"/>
<keyword evidence="5" id="KW-0812">Transmembrane</keyword>
<accession>A0A1I5ELI1</accession>
<dbReference type="GO" id="GO:0004888">
    <property type="term" value="F:transmembrane signaling receptor activity"/>
    <property type="evidence" value="ECO:0007669"/>
    <property type="project" value="InterPro"/>
</dbReference>
<keyword evidence="1 3" id="KW-0807">Transducer</keyword>
<evidence type="ECO:0000256" key="3">
    <source>
        <dbReference type="PROSITE-ProRule" id="PRU00284"/>
    </source>
</evidence>